<name>A0A5J5CQV3_9PERO</name>
<dbReference type="AlphaFoldDB" id="A0A5J5CQV3"/>
<proteinExistence type="predicted"/>
<reference evidence="2 3" key="1">
    <citation type="submission" date="2019-08" db="EMBL/GenBank/DDBJ databases">
        <title>A chromosome-level genome assembly, high-density linkage maps, and genome scans reveal the genomic architecture of hybrid incompatibilities underlying speciation via character displacement in darters (Percidae: Etheostominae).</title>
        <authorList>
            <person name="Moran R.L."/>
            <person name="Catchen J.M."/>
            <person name="Fuller R.C."/>
        </authorList>
    </citation>
    <scope>NUCLEOTIDE SEQUENCE [LARGE SCALE GENOMIC DNA]</scope>
    <source>
        <strain evidence="2">EspeVRDwgs_2016</strain>
        <tissue evidence="2">Muscle</tissue>
    </source>
</reference>
<gene>
    <name evidence="2" type="ORF">FQN60_006431</name>
</gene>
<sequence>METQDVLMRRTSSNFIGPDSGLKTHELYLLYVFTIRMSSCIYVWLMSLQRGIAEPATEHTSPQTQKSTPESREGCVSTGAWD</sequence>
<accession>A0A5J5CQV3</accession>
<dbReference type="EMBL" id="VOFY01000019">
    <property type="protein sequence ID" value="KAA8582760.1"/>
    <property type="molecule type" value="Genomic_DNA"/>
</dbReference>
<feature type="compositionally biased region" description="Polar residues" evidence="1">
    <location>
        <begin position="58"/>
        <end position="68"/>
    </location>
</feature>
<evidence type="ECO:0000313" key="3">
    <source>
        <dbReference type="Proteomes" id="UP000327493"/>
    </source>
</evidence>
<evidence type="ECO:0000313" key="2">
    <source>
        <dbReference type="EMBL" id="KAA8582760.1"/>
    </source>
</evidence>
<comment type="caution">
    <text evidence="2">The sequence shown here is derived from an EMBL/GenBank/DDBJ whole genome shotgun (WGS) entry which is preliminary data.</text>
</comment>
<organism evidence="2 3">
    <name type="scientific">Etheostoma spectabile</name>
    <name type="common">orangethroat darter</name>
    <dbReference type="NCBI Taxonomy" id="54343"/>
    <lineage>
        <taxon>Eukaryota</taxon>
        <taxon>Metazoa</taxon>
        <taxon>Chordata</taxon>
        <taxon>Craniata</taxon>
        <taxon>Vertebrata</taxon>
        <taxon>Euteleostomi</taxon>
        <taxon>Actinopterygii</taxon>
        <taxon>Neopterygii</taxon>
        <taxon>Teleostei</taxon>
        <taxon>Neoteleostei</taxon>
        <taxon>Acanthomorphata</taxon>
        <taxon>Eupercaria</taxon>
        <taxon>Perciformes</taxon>
        <taxon>Percoidei</taxon>
        <taxon>Percidae</taxon>
        <taxon>Etheostomatinae</taxon>
        <taxon>Etheostoma</taxon>
    </lineage>
</organism>
<evidence type="ECO:0000256" key="1">
    <source>
        <dbReference type="SAM" id="MobiDB-lite"/>
    </source>
</evidence>
<keyword evidence="3" id="KW-1185">Reference proteome</keyword>
<feature type="region of interest" description="Disordered" evidence="1">
    <location>
        <begin position="55"/>
        <end position="82"/>
    </location>
</feature>
<protein>
    <submittedName>
        <fullName evidence="2">Uncharacterized protein</fullName>
    </submittedName>
</protein>
<dbReference type="Proteomes" id="UP000327493">
    <property type="component" value="Chromosome 19"/>
</dbReference>